<comment type="caution">
    <text evidence="1">The sequence shown here is derived from an EMBL/GenBank/DDBJ whole genome shotgun (WGS) entry which is preliminary data.</text>
</comment>
<protein>
    <submittedName>
        <fullName evidence="1">Uncharacterized protein</fullName>
    </submittedName>
</protein>
<dbReference type="Proteomes" id="UP000187338">
    <property type="component" value="Unassembled WGS sequence"/>
</dbReference>
<evidence type="ECO:0000313" key="1">
    <source>
        <dbReference type="EMBL" id="GAV24772.1"/>
    </source>
</evidence>
<dbReference type="OrthoDB" id="1726743at2"/>
<sequence length="84" mass="9735">MWISRNGEMFNLDNVVKISSEIDEYNENFIATVYFVTTAGEEIVFARRAFPNKYHADRYVINVLEIVKAYLKAADIKIDIKEAV</sequence>
<accession>A0A1L8D0T5</accession>
<dbReference type="STRING" id="661089.ciss_07050"/>
<evidence type="ECO:0000313" key="2">
    <source>
        <dbReference type="Proteomes" id="UP000187338"/>
    </source>
</evidence>
<name>A0A1L8D0T5_9THEO</name>
<gene>
    <name evidence="1" type="ORF">ciss_07050</name>
</gene>
<organism evidence="1 2">
    <name type="scientific">Carboxydothermus islandicus</name>
    <dbReference type="NCBI Taxonomy" id="661089"/>
    <lineage>
        <taxon>Bacteria</taxon>
        <taxon>Bacillati</taxon>
        <taxon>Bacillota</taxon>
        <taxon>Clostridia</taxon>
        <taxon>Thermoanaerobacterales</taxon>
        <taxon>Thermoanaerobacteraceae</taxon>
        <taxon>Carboxydothermus</taxon>
    </lineage>
</organism>
<reference evidence="2" key="1">
    <citation type="submission" date="2016-12" db="EMBL/GenBank/DDBJ databases">
        <title>Draft Genome Sequences od Carboxydothermus pertinax and islandicus, Hydrogenogenic Carboxydotrophic Bacteria.</title>
        <authorList>
            <person name="Fukuyama Y."/>
            <person name="Ohmae K."/>
            <person name="Yoneda Y."/>
            <person name="Yoshida T."/>
            <person name="Sako Y."/>
        </authorList>
    </citation>
    <scope>NUCLEOTIDE SEQUENCE [LARGE SCALE GENOMIC DNA]</scope>
    <source>
        <strain evidence="2">SET</strain>
    </source>
</reference>
<proteinExistence type="predicted"/>
<keyword evidence="2" id="KW-1185">Reference proteome</keyword>
<dbReference type="RefSeq" id="WP_075864956.1">
    <property type="nucleotide sequence ID" value="NZ_BDJL01000017.1"/>
</dbReference>
<dbReference type="AlphaFoldDB" id="A0A1L8D0T5"/>
<dbReference type="EMBL" id="BDJL01000017">
    <property type="protein sequence ID" value="GAV24772.1"/>
    <property type="molecule type" value="Genomic_DNA"/>
</dbReference>